<dbReference type="OrthoDB" id="5403199at2759"/>
<evidence type="ECO:0000313" key="3">
    <source>
        <dbReference type="Proteomes" id="UP000244722"/>
    </source>
</evidence>
<organism evidence="2 3">
    <name type="scientific">Tuber borchii</name>
    <name type="common">White truffle</name>
    <dbReference type="NCBI Taxonomy" id="42251"/>
    <lineage>
        <taxon>Eukaryota</taxon>
        <taxon>Fungi</taxon>
        <taxon>Dikarya</taxon>
        <taxon>Ascomycota</taxon>
        <taxon>Pezizomycotina</taxon>
        <taxon>Pezizomycetes</taxon>
        <taxon>Pezizales</taxon>
        <taxon>Tuberaceae</taxon>
        <taxon>Tuber</taxon>
    </lineage>
</organism>
<evidence type="ECO:0000256" key="1">
    <source>
        <dbReference type="SAM" id="MobiDB-lite"/>
    </source>
</evidence>
<accession>A0A2T7A9C8</accession>
<name>A0A2T7A9C8_TUBBO</name>
<comment type="caution">
    <text evidence="2">The sequence shown here is derived from an EMBL/GenBank/DDBJ whole genome shotgun (WGS) entry which is preliminary data.</text>
</comment>
<reference evidence="2 3" key="1">
    <citation type="submission" date="2017-04" db="EMBL/GenBank/DDBJ databases">
        <title>Draft genome sequence of Tuber borchii Vittad., a whitish edible truffle.</title>
        <authorList>
            <consortium name="DOE Joint Genome Institute"/>
            <person name="Murat C."/>
            <person name="Kuo A."/>
            <person name="Barry K.W."/>
            <person name="Clum A."/>
            <person name="Dockter R.B."/>
            <person name="Fauchery L."/>
            <person name="Iotti M."/>
            <person name="Kohler A."/>
            <person name="Labutti K."/>
            <person name="Lindquist E.A."/>
            <person name="Lipzen A."/>
            <person name="Ohm R.A."/>
            <person name="Wang M."/>
            <person name="Grigoriev I.V."/>
            <person name="Zambonelli A."/>
            <person name="Martin F.M."/>
        </authorList>
    </citation>
    <scope>NUCLEOTIDE SEQUENCE [LARGE SCALE GENOMIC DNA]</scope>
    <source>
        <strain evidence="2 3">Tbo3840</strain>
    </source>
</reference>
<evidence type="ECO:0000313" key="2">
    <source>
        <dbReference type="EMBL" id="PUU84330.1"/>
    </source>
</evidence>
<keyword evidence="3" id="KW-1185">Reference proteome</keyword>
<gene>
    <name evidence="2" type="ORF">B9Z19DRAFT_1060209</name>
</gene>
<feature type="region of interest" description="Disordered" evidence="1">
    <location>
        <begin position="70"/>
        <end position="118"/>
    </location>
</feature>
<protein>
    <submittedName>
        <fullName evidence="2">Uncharacterized protein</fullName>
    </submittedName>
</protein>
<sequence length="236" mass="25607">MVQSPEASSFLAASTARKRRLEDLLTETPNDLKLLWETTTATGGQSHQTTIYPPKRSLFLTSKFTTTSSPHLTTTMTTTTTTPSKLKPPLPKLSHRVSSPMATTTQNPKLKRFRASSPPPIEMEDYDDYMHTSQDNPAEVPLGLSRAVVSVEGGEGGGRGTPRCHVCSRVQSFAASFATVTNCGRCAGSTCYVCTRRCDSCDVTVCSGCAEEEAFCRGFFIAMLWDTSASTFLPVL</sequence>
<feature type="compositionally biased region" description="Low complexity" evidence="1">
    <location>
        <begin position="70"/>
        <end position="85"/>
    </location>
</feature>
<dbReference type="EMBL" id="NESQ01000001">
    <property type="protein sequence ID" value="PUU84330.1"/>
    <property type="molecule type" value="Genomic_DNA"/>
</dbReference>
<feature type="compositionally biased region" description="Polar residues" evidence="1">
    <location>
        <begin position="96"/>
        <end position="108"/>
    </location>
</feature>
<dbReference type="AlphaFoldDB" id="A0A2T7A9C8"/>
<proteinExistence type="predicted"/>
<dbReference type="Proteomes" id="UP000244722">
    <property type="component" value="Unassembled WGS sequence"/>
</dbReference>